<evidence type="ECO:0000313" key="10">
    <source>
        <dbReference type="Proteomes" id="UP001595897"/>
    </source>
</evidence>
<evidence type="ECO:0000256" key="2">
    <source>
        <dbReference type="ARBA" id="ARBA00004749"/>
    </source>
</evidence>
<organism evidence="9 10">
    <name type="scientific">Glaciecola siphonariae</name>
    <dbReference type="NCBI Taxonomy" id="521012"/>
    <lineage>
        <taxon>Bacteria</taxon>
        <taxon>Pseudomonadati</taxon>
        <taxon>Pseudomonadota</taxon>
        <taxon>Gammaproteobacteria</taxon>
        <taxon>Alteromonadales</taxon>
        <taxon>Alteromonadaceae</taxon>
        <taxon>Glaciecola</taxon>
    </lineage>
</organism>
<comment type="similarity">
    <text evidence="3">Belongs to the UbiH/COQ6 family.</text>
</comment>
<dbReference type="Gene3D" id="3.50.50.60">
    <property type="entry name" value="FAD/NAD(P)-binding domain"/>
    <property type="match status" value="2"/>
</dbReference>
<dbReference type="InterPro" id="IPR002938">
    <property type="entry name" value="FAD-bd"/>
</dbReference>
<dbReference type="PANTHER" id="PTHR43876">
    <property type="entry name" value="UBIQUINONE BIOSYNTHESIS MONOOXYGENASE COQ6, MITOCHONDRIAL"/>
    <property type="match status" value="1"/>
</dbReference>
<evidence type="ECO:0000256" key="6">
    <source>
        <dbReference type="ARBA" id="ARBA00023002"/>
    </source>
</evidence>
<dbReference type="RefSeq" id="WP_382407494.1">
    <property type="nucleotide sequence ID" value="NZ_JBHSGU010000002.1"/>
</dbReference>
<evidence type="ECO:0000256" key="7">
    <source>
        <dbReference type="ARBA" id="ARBA00023033"/>
    </source>
</evidence>
<dbReference type="Pfam" id="PF01494">
    <property type="entry name" value="FAD_binding_3"/>
    <property type="match status" value="1"/>
</dbReference>
<evidence type="ECO:0000256" key="1">
    <source>
        <dbReference type="ARBA" id="ARBA00001974"/>
    </source>
</evidence>
<dbReference type="PANTHER" id="PTHR43876:SF7">
    <property type="entry name" value="UBIQUINONE BIOSYNTHESIS MONOOXYGENASE COQ6, MITOCHONDRIAL"/>
    <property type="match status" value="1"/>
</dbReference>
<reference evidence="10" key="1">
    <citation type="journal article" date="2019" name="Int. J. Syst. Evol. Microbiol.">
        <title>The Global Catalogue of Microorganisms (GCM) 10K type strain sequencing project: providing services to taxonomists for standard genome sequencing and annotation.</title>
        <authorList>
            <consortium name="The Broad Institute Genomics Platform"/>
            <consortium name="The Broad Institute Genome Sequencing Center for Infectious Disease"/>
            <person name="Wu L."/>
            <person name="Ma J."/>
        </authorList>
    </citation>
    <scope>NUCLEOTIDE SEQUENCE [LARGE SCALE GENOMIC DNA]</scope>
    <source>
        <strain evidence="10">KACC 12507</strain>
    </source>
</reference>
<evidence type="ECO:0000256" key="4">
    <source>
        <dbReference type="ARBA" id="ARBA00022630"/>
    </source>
</evidence>
<comment type="caution">
    <text evidence="9">The sequence shown here is derived from an EMBL/GenBank/DDBJ whole genome shotgun (WGS) entry which is preliminary data.</text>
</comment>
<feature type="domain" description="FAD-binding" evidence="8">
    <location>
        <begin position="13"/>
        <end position="367"/>
    </location>
</feature>
<protein>
    <submittedName>
        <fullName evidence="9">UbiH/UbiF/VisC/COQ6 family ubiquinone biosynthesis hydroxylase</fullName>
    </submittedName>
</protein>
<keyword evidence="9" id="KW-0830">Ubiquinone</keyword>
<dbReference type="InterPro" id="IPR018168">
    <property type="entry name" value="Ubi_Hdrlase_CS"/>
</dbReference>
<dbReference type="SUPFAM" id="SSF51905">
    <property type="entry name" value="FAD/NAD(P)-binding domain"/>
    <property type="match status" value="1"/>
</dbReference>
<dbReference type="PRINTS" id="PR00420">
    <property type="entry name" value="RNGMNOXGNASE"/>
</dbReference>
<dbReference type="EMBL" id="JBHSGU010000002">
    <property type="protein sequence ID" value="MFC4700245.1"/>
    <property type="molecule type" value="Genomic_DNA"/>
</dbReference>
<evidence type="ECO:0000313" key="9">
    <source>
        <dbReference type="EMBL" id="MFC4700245.1"/>
    </source>
</evidence>
<evidence type="ECO:0000256" key="5">
    <source>
        <dbReference type="ARBA" id="ARBA00022827"/>
    </source>
</evidence>
<evidence type="ECO:0000259" key="8">
    <source>
        <dbReference type="Pfam" id="PF01494"/>
    </source>
</evidence>
<sequence length="411" mass="44733">MSASKKHGLIIQADVVIAGAGIVGQTLALLLANIPETQALSVVVIDTQDLSAVKTSEQDSASGQPEVFSPRVSAISHASQQIFESLGAWQHIARKQPYTSMHVWEQDSFAGIDFHSDEIGLDALGNIIENEQITLGLYRTASAVSSIQYLMGSPIEQMQLSNGEYQLQLGNGQLIVAKLVVGADGANSFVRQNAGFVHTFWDYDQTAIVANVNTSEPHTLCARQAFTPTGPLAFLPLADSFQCSIVWSQDTQAAEDLMALDDTEFCKSLGRAIDMKLGLCSLSTERFSYPLRMRYARQWVDESVALIGDAAHTIHPLAGQGANLGIGDAQALAHNIAQSIQANKPFYSKQQLRKYERARKAQAQKAIAAMEGFKRLFSGSDPLKKLLRSTGLYTANKLNPVKQFFIQQAET</sequence>
<dbReference type="InterPro" id="IPR036188">
    <property type="entry name" value="FAD/NAD-bd_sf"/>
</dbReference>
<keyword evidence="4" id="KW-0285">Flavoprotein</keyword>
<dbReference type="InterPro" id="IPR051205">
    <property type="entry name" value="UbiH/COQ6_monooxygenase"/>
</dbReference>
<dbReference type="PROSITE" id="PS01304">
    <property type="entry name" value="UBIH"/>
    <property type="match status" value="1"/>
</dbReference>
<keyword evidence="10" id="KW-1185">Reference proteome</keyword>
<keyword evidence="7" id="KW-0503">Monooxygenase</keyword>
<keyword evidence="5" id="KW-0274">FAD</keyword>
<proteinExistence type="inferred from homology"/>
<gene>
    <name evidence="9" type="ORF">ACFO4O_08765</name>
</gene>
<keyword evidence="6" id="KW-0560">Oxidoreductase</keyword>
<dbReference type="InterPro" id="IPR010971">
    <property type="entry name" value="UbiH/COQ6"/>
</dbReference>
<dbReference type="NCBIfam" id="TIGR01988">
    <property type="entry name" value="Ubi-OHases"/>
    <property type="match status" value="1"/>
</dbReference>
<name>A0ABV9LVC1_9ALTE</name>
<evidence type="ECO:0000256" key="3">
    <source>
        <dbReference type="ARBA" id="ARBA00005349"/>
    </source>
</evidence>
<comment type="cofactor">
    <cofactor evidence="1">
        <name>FAD</name>
        <dbReference type="ChEBI" id="CHEBI:57692"/>
    </cofactor>
</comment>
<accession>A0ABV9LVC1</accession>
<dbReference type="Proteomes" id="UP001595897">
    <property type="component" value="Unassembled WGS sequence"/>
</dbReference>
<comment type="pathway">
    <text evidence="2">Cofactor biosynthesis; ubiquinone biosynthesis.</text>
</comment>